<dbReference type="Gene3D" id="1.10.510.10">
    <property type="entry name" value="Transferase(Phosphotransferase) domain 1"/>
    <property type="match status" value="2"/>
</dbReference>
<evidence type="ECO:0000256" key="13">
    <source>
        <dbReference type="ARBA" id="ARBA00047899"/>
    </source>
</evidence>
<proteinExistence type="inferred from homology"/>
<comment type="catalytic activity">
    <reaction evidence="14">
        <text>L-seryl-[protein] + ATP = O-phospho-L-seryl-[protein] + ADP + H(+)</text>
        <dbReference type="Rhea" id="RHEA:17989"/>
        <dbReference type="Rhea" id="RHEA-COMP:9863"/>
        <dbReference type="Rhea" id="RHEA-COMP:11604"/>
        <dbReference type="ChEBI" id="CHEBI:15378"/>
        <dbReference type="ChEBI" id="CHEBI:29999"/>
        <dbReference type="ChEBI" id="CHEBI:30616"/>
        <dbReference type="ChEBI" id="CHEBI:83421"/>
        <dbReference type="ChEBI" id="CHEBI:456216"/>
        <dbReference type="EC" id="2.7.11.1"/>
    </reaction>
</comment>
<dbReference type="PROSITE" id="PS00107">
    <property type="entry name" value="PROTEIN_KINASE_ATP"/>
    <property type="match status" value="1"/>
</dbReference>
<evidence type="ECO:0000313" key="20">
    <source>
        <dbReference type="Proteomes" id="UP001159405"/>
    </source>
</evidence>
<protein>
    <recommendedName>
        <fullName evidence="3">non-specific serine/threonine protein kinase</fullName>
        <ecNumber evidence="3">2.7.11.1</ecNumber>
    </recommendedName>
</protein>
<evidence type="ECO:0000256" key="8">
    <source>
        <dbReference type="ARBA" id="ARBA00022777"/>
    </source>
</evidence>
<dbReference type="Pfam" id="PF02149">
    <property type="entry name" value="KA1"/>
    <property type="match status" value="1"/>
</dbReference>
<evidence type="ECO:0000256" key="2">
    <source>
        <dbReference type="ARBA" id="ARBA00006234"/>
    </source>
</evidence>
<dbReference type="InterPro" id="IPR000719">
    <property type="entry name" value="Prot_kinase_dom"/>
</dbReference>
<dbReference type="InterPro" id="IPR017441">
    <property type="entry name" value="Protein_kinase_ATP_BS"/>
</dbReference>
<dbReference type="PROSITE" id="PS00108">
    <property type="entry name" value="PROTEIN_KINASE_ST"/>
    <property type="match status" value="1"/>
</dbReference>
<evidence type="ECO:0000256" key="14">
    <source>
        <dbReference type="ARBA" id="ARBA00048679"/>
    </source>
</evidence>
<comment type="similarity">
    <text evidence="2">Belongs to the protein kinase superfamily. CAMK Ser/Thr protein kinase family. SNF1 subfamily.</text>
</comment>
<keyword evidence="10" id="KW-0446">Lipid-binding</keyword>
<evidence type="ECO:0000256" key="4">
    <source>
        <dbReference type="ARBA" id="ARBA00022475"/>
    </source>
</evidence>
<evidence type="ECO:0000256" key="3">
    <source>
        <dbReference type="ARBA" id="ARBA00012513"/>
    </source>
</evidence>
<evidence type="ECO:0000256" key="5">
    <source>
        <dbReference type="ARBA" id="ARBA00022527"/>
    </source>
</evidence>
<evidence type="ECO:0000256" key="12">
    <source>
        <dbReference type="ARBA" id="ARBA00023306"/>
    </source>
</evidence>
<feature type="region of interest" description="Disordered" evidence="16">
    <location>
        <begin position="404"/>
        <end position="507"/>
    </location>
</feature>
<evidence type="ECO:0000259" key="17">
    <source>
        <dbReference type="PROSITE" id="PS50011"/>
    </source>
</evidence>
<feature type="binding site" evidence="15">
    <location>
        <position position="43"/>
    </location>
    <ligand>
        <name>ATP</name>
        <dbReference type="ChEBI" id="CHEBI:30616"/>
    </ligand>
</feature>
<dbReference type="PANTHER" id="PTHR24346">
    <property type="entry name" value="MAP/MICROTUBULE AFFINITY-REGULATING KINASE"/>
    <property type="match status" value="1"/>
</dbReference>
<dbReference type="InterPro" id="IPR028375">
    <property type="entry name" value="KA1/Ssp2_C"/>
</dbReference>
<keyword evidence="6" id="KW-0808">Transferase</keyword>
<dbReference type="InterPro" id="IPR011009">
    <property type="entry name" value="Kinase-like_dom_sf"/>
</dbReference>
<dbReference type="CDD" id="cd12198">
    <property type="entry name" value="MELK_C"/>
    <property type="match status" value="1"/>
</dbReference>
<organism evidence="19 20">
    <name type="scientific">Porites lobata</name>
    <dbReference type="NCBI Taxonomy" id="104759"/>
    <lineage>
        <taxon>Eukaryota</taxon>
        <taxon>Metazoa</taxon>
        <taxon>Cnidaria</taxon>
        <taxon>Anthozoa</taxon>
        <taxon>Hexacorallia</taxon>
        <taxon>Scleractinia</taxon>
        <taxon>Fungiina</taxon>
        <taxon>Poritidae</taxon>
        <taxon>Porites</taxon>
    </lineage>
</organism>
<dbReference type="Pfam" id="PF00069">
    <property type="entry name" value="Pkinase"/>
    <property type="match status" value="1"/>
</dbReference>
<dbReference type="PANTHER" id="PTHR24346:SF30">
    <property type="entry name" value="MATERNAL EMBRYONIC LEUCINE ZIPPER KINASE"/>
    <property type="match status" value="1"/>
</dbReference>
<feature type="domain" description="KA1" evidence="18">
    <location>
        <begin position="661"/>
        <end position="710"/>
    </location>
</feature>
<evidence type="ECO:0000256" key="1">
    <source>
        <dbReference type="ARBA" id="ARBA00004202"/>
    </source>
</evidence>
<dbReference type="Gene3D" id="3.30.310.80">
    <property type="entry name" value="Kinase associated domain 1, KA1"/>
    <property type="match status" value="1"/>
</dbReference>
<keyword evidence="7 15" id="KW-0547">Nucleotide-binding</keyword>
<keyword evidence="12" id="KW-0131">Cell cycle</keyword>
<dbReference type="InterPro" id="IPR048637">
    <property type="entry name" value="MELK_UBA"/>
</dbReference>
<keyword evidence="5" id="KW-0723">Serine/threonine-protein kinase</keyword>
<keyword evidence="20" id="KW-1185">Reference proteome</keyword>
<reference evidence="19 20" key="1">
    <citation type="submission" date="2022-05" db="EMBL/GenBank/DDBJ databases">
        <authorList>
            <consortium name="Genoscope - CEA"/>
            <person name="William W."/>
        </authorList>
    </citation>
    <scope>NUCLEOTIDE SEQUENCE [LARGE SCALE GENOMIC DNA]</scope>
</reference>
<dbReference type="InterPro" id="IPR008271">
    <property type="entry name" value="Ser/Thr_kinase_AS"/>
</dbReference>
<evidence type="ECO:0000256" key="7">
    <source>
        <dbReference type="ARBA" id="ARBA00022741"/>
    </source>
</evidence>
<evidence type="ECO:0000259" key="18">
    <source>
        <dbReference type="PROSITE" id="PS50032"/>
    </source>
</evidence>
<dbReference type="SUPFAM" id="SSF103243">
    <property type="entry name" value="KA1-like"/>
    <property type="match status" value="1"/>
</dbReference>
<evidence type="ECO:0000256" key="16">
    <source>
        <dbReference type="SAM" id="MobiDB-lite"/>
    </source>
</evidence>
<keyword evidence="8" id="KW-0418">Kinase</keyword>
<dbReference type="InterPro" id="IPR001772">
    <property type="entry name" value="KA1_dom"/>
</dbReference>
<dbReference type="Proteomes" id="UP001159405">
    <property type="component" value="Unassembled WGS sequence"/>
</dbReference>
<evidence type="ECO:0000256" key="15">
    <source>
        <dbReference type="PROSITE-ProRule" id="PRU10141"/>
    </source>
</evidence>
<evidence type="ECO:0000256" key="9">
    <source>
        <dbReference type="ARBA" id="ARBA00022840"/>
    </source>
</evidence>
<dbReference type="PROSITE" id="PS50032">
    <property type="entry name" value="KA1"/>
    <property type="match status" value="1"/>
</dbReference>
<feature type="domain" description="Protein kinase" evidence="17">
    <location>
        <begin position="14"/>
        <end position="340"/>
    </location>
</feature>
<sequence>MPSATFPPQITKYYELRETIGSGGFAKVKLAVHSLTGEKVAIKIMNKKELGSDLPRVQREIDAMKNLTHQHVCQLYHVIQTEEYIFMVMEYAPGGELFDYIVAKDKLREDEARGFFRQIVSAVAYIHDRGYAHRDLKPENLLLDDDQNIKLIDFGLVAKPRGGMTDHLDTCCGSPAYAAPELISGFPYHGNEVDLWSMGVLLYALLCGFLPFDDDNTFKLYKLIQKGEYEVPEWLSPGSAKILSQLLQQHNQLKRASRFFVLGRLENKVKGKYSLRADKIKLWLTPSAKQRRNPCSGLPAVYPDLSTHHDWPVKKGLCFVCRVNPKRRVTIKGLLNHEWMMKGYAAPVRWTSRIKKDKPDPDVLLEMASYYVVSVEAMNKRLMDWKYDEVTAMYFLLCKKKSKGQPPELLPRYSKSRTRKRLESKENEHPNVPNSENAEYILRPPKPLPYSEHQSRKVMFNKQEESMEPPARKARAGTLPASVPSTPTKKGPTEMPPPLAPITPRTRKTPAKGAAAEMPMSHSDYDFGNNDLTPMSQAKLWSQSLDTNLDKATQSRKTPFRSPFTLGRKRFGSLDTPSSSSKWGSRGFMGSIEEGLNRIVEAITPRGLGGHGPRKVKALYNVSSTSTRSSDEVLDELKRVLELADIMFKQKGYALRCKSIDERGKVVLEFEMEVCLIPKMEMIGIRRKRMKGDTWAYKKICEELLSAAKL</sequence>
<comment type="caution">
    <text evidence="19">The sequence shown here is derived from an EMBL/GenBank/DDBJ whole genome shotgun (WGS) entry which is preliminary data.</text>
</comment>
<keyword evidence="11" id="KW-0472">Membrane</keyword>
<comment type="catalytic activity">
    <reaction evidence="13">
        <text>L-threonyl-[protein] + ATP = O-phospho-L-threonyl-[protein] + ADP + H(+)</text>
        <dbReference type="Rhea" id="RHEA:46608"/>
        <dbReference type="Rhea" id="RHEA-COMP:11060"/>
        <dbReference type="Rhea" id="RHEA-COMP:11605"/>
        <dbReference type="ChEBI" id="CHEBI:15378"/>
        <dbReference type="ChEBI" id="CHEBI:30013"/>
        <dbReference type="ChEBI" id="CHEBI:30616"/>
        <dbReference type="ChEBI" id="CHEBI:61977"/>
        <dbReference type="ChEBI" id="CHEBI:456216"/>
        <dbReference type="EC" id="2.7.11.1"/>
    </reaction>
</comment>
<dbReference type="EC" id="2.7.11.1" evidence="3"/>
<dbReference type="PROSITE" id="PS50011">
    <property type="entry name" value="PROTEIN_KINASE_DOM"/>
    <property type="match status" value="1"/>
</dbReference>
<accession>A0ABN8MUD3</accession>
<gene>
    <name evidence="19" type="ORF">PLOB_00031143</name>
</gene>
<feature type="region of interest" description="Disordered" evidence="16">
    <location>
        <begin position="551"/>
        <end position="586"/>
    </location>
</feature>
<dbReference type="SUPFAM" id="SSF56112">
    <property type="entry name" value="Protein kinase-like (PK-like)"/>
    <property type="match status" value="1"/>
</dbReference>
<dbReference type="CDD" id="cd14341">
    <property type="entry name" value="UBA_MELK"/>
    <property type="match status" value="1"/>
</dbReference>
<dbReference type="Pfam" id="PF21594">
    <property type="entry name" value="UBA_MELK"/>
    <property type="match status" value="1"/>
</dbReference>
<dbReference type="EMBL" id="CALNXK010000004">
    <property type="protein sequence ID" value="CAH3035744.1"/>
    <property type="molecule type" value="Genomic_DNA"/>
</dbReference>
<comment type="subcellular location">
    <subcellularLocation>
        <location evidence="1">Cell membrane</location>
        <topology evidence="1">Peripheral membrane protein</topology>
    </subcellularLocation>
</comment>
<evidence type="ECO:0000256" key="10">
    <source>
        <dbReference type="ARBA" id="ARBA00023121"/>
    </source>
</evidence>
<dbReference type="SMART" id="SM00220">
    <property type="entry name" value="S_TKc"/>
    <property type="match status" value="1"/>
</dbReference>
<keyword evidence="4" id="KW-1003">Cell membrane</keyword>
<evidence type="ECO:0000313" key="19">
    <source>
        <dbReference type="EMBL" id="CAH3035744.1"/>
    </source>
</evidence>
<keyword evidence="9 15" id="KW-0067">ATP-binding</keyword>
<evidence type="ECO:0000256" key="6">
    <source>
        <dbReference type="ARBA" id="ARBA00022679"/>
    </source>
</evidence>
<name>A0ABN8MUD3_9CNID</name>
<evidence type="ECO:0000256" key="11">
    <source>
        <dbReference type="ARBA" id="ARBA00023136"/>
    </source>
</evidence>